<reference evidence="1 2" key="1">
    <citation type="submission" date="2024-04" db="EMBL/GenBank/DDBJ databases">
        <title>Flavobacterium sp. DGU38 16S ribosomal RNA gene Genome sequencing and assembly.</title>
        <authorList>
            <person name="Park S."/>
        </authorList>
    </citation>
    <scope>NUCLEOTIDE SEQUENCE [LARGE SCALE GENOMIC DNA]</scope>
    <source>
        <strain evidence="1 2">DGU38</strain>
    </source>
</reference>
<organism evidence="1 2">
    <name type="scientific">Flavobacterium calami</name>
    <dbReference type="NCBI Taxonomy" id="3139144"/>
    <lineage>
        <taxon>Bacteria</taxon>
        <taxon>Pseudomonadati</taxon>
        <taxon>Bacteroidota</taxon>
        <taxon>Flavobacteriia</taxon>
        <taxon>Flavobacteriales</taxon>
        <taxon>Flavobacteriaceae</taxon>
        <taxon>Flavobacterium</taxon>
    </lineage>
</organism>
<evidence type="ECO:0008006" key="3">
    <source>
        <dbReference type="Google" id="ProtNLM"/>
    </source>
</evidence>
<keyword evidence="2" id="KW-1185">Reference proteome</keyword>
<evidence type="ECO:0000313" key="2">
    <source>
        <dbReference type="Proteomes" id="UP001485226"/>
    </source>
</evidence>
<sequence length="260" mass="30478">MKSIPKEYLTIWEKIKAVGKQYLFLYNFGPIKFLTIDEINSDDNLLTDFHSNNNFYGFDFFPFAIVGRYNGVLLYGSTVENKKGVFYSGTYPKTRYPIKISDDISEIIPLEILNDNLISEEEIYAYEEKQYNNYGISLTTDKGIIPINKDIRILFQEKFTKSILMNKESNYKDLISKFLILNKINFTDLPDGKYYSSDFEEISKKIRKKYSINFYHTHFIPSDYYAIGIYSSQGMSELLKLGLLSDEELNIDEEVYRQTI</sequence>
<name>A0ABU9IUD1_9FLAO</name>
<dbReference type="EMBL" id="JBBYHS010000028">
    <property type="protein sequence ID" value="MEL1256033.1"/>
    <property type="molecule type" value="Genomic_DNA"/>
</dbReference>
<proteinExistence type="predicted"/>
<comment type="caution">
    <text evidence="1">The sequence shown here is derived from an EMBL/GenBank/DDBJ whole genome shotgun (WGS) entry which is preliminary data.</text>
</comment>
<evidence type="ECO:0000313" key="1">
    <source>
        <dbReference type="EMBL" id="MEL1256033.1"/>
    </source>
</evidence>
<gene>
    <name evidence="1" type="ORF">AAEO57_19740</name>
</gene>
<dbReference type="Proteomes" id="UP001485226">
    <property type="component" value="Unassembled WGS sequence"/>
</dbReference>
<protein>
    <recommendedName>
        <fullName evidence="3">Immunity protein 35</fullName>
    </recommendedName>
</protein>
<dbReference type="RefSeq" id="WP_341694752.1">
    <property type="nucleotide sequence ID" value="NZ_JBBYHS010000028.1"/>
</dbReference>
<accession>A0ABU9IUD1</accession>